<organism evidence="1 3">
    <name type="scientific">Lactobacillus amylovorus</name>
    <dbReference type="NCBI Taxonomy" id="1604"/>
    <lineage>
        <taxon>Bacteria</taxon>
        <taxon>Bacillati</taxon>
        <taxon>Bacillota</taxon>
        <taxon>Bacilli</taxon>
        <taxon>Lactobacillales</taxon>
        <taxon>Lactobacillaceae</taxon>
        <taxon>Lactobacillus</taxon>
    </lineage>
</organism>
<gene>
    <name evidence="1" type="ORF">ODU72_09785</name>
    <name evidence="2" type="ORF">ODV15_08000</name>
</gene>
<dbReference type="AlphaFoldDB" id="A0A9X4ABD9"/>
<dbReference type="EMBL" id="JAOTGY010000028">
    <property type="protein sequence ID" value="MDB6258940.1"/>
    <property type="molecule type" value="Genomic_DNA"/>
</dbReference>
<dbReference type="RefSeq" id="WP_271863158.1">
    <property type="nucleotide sequence ID" value="NZ_JAOTGT010000013.1"/>
</dbReference>
<name>A0A9X4ABD9_LACAM</name>
<accession>A0A9X4ABD9</accession>
<reference evidence="1" key="1">
    <citation type="journal article" date="2022" name="Microorganisms">
        <title>Antibiotic Susceptibility, Resistance Gene Determinants and Corresponding Genomic Regions in Lactobacillus amylovorus Isolates Derived from Wild Boars and Domestic Pigs.</title>
        <authorList>
            <person name="Moravkova M."/>
            <person name="Kostovova I."/>
            <person name="Kavanova K."/>
            <person name="Pechar R."/>
            <person name="Stanek S."/>
            <person name="Brychta A."/>
            <person name="Zeman M."/>
            <person name="Kubasova T."/>
        </authorList>
    </citation>
    <scope>NUCLEOTIDE SEQUENCE</scope>
    <source>
        <strain evidence="2">M356A</strain>
        <strain evidence="1">M490A</strain>
    </source>
</reference>
<dbReference type="EMBL" id="JAOTGU010000011">
    <property type="protein sequence ID" value="MDB6262490.1"/>
    <property type="molecule type" value="Genomic_DNA"/>
</dbReference>
<comment type="caution">
    <text evidence="1">The sequence shown here is derived from an EMBL/GenBank/DDBJ whole genome shotgun (WGS) entry which is preliminary data.</text>
</comment>
<reference evidence="1" key="2">
    <citation type="submission" date="2022-10" db="EMBL/GenBank/DDBJ databases">
        <authorList>
            <person name="Kostovova I."/>
            <person name="Moravkova M."/>
            <person name="Pechar R."/>
        </authorList>
    </citation>
    <scope>NUCLEOTIDE SEQUENCE</scope>
    <source>
        <strain evidence="2">M356A</strain>
        <strain evidence="1">M490A</strain>
    </source>
</reference>
<dbReference type="Proteomes" id="UP001141981">
    <property type="component" value="Unassembled WGS sequence"/>
</dbReference>
<evidence type="ECO:0000313" key="1">
    <source>
        <dbReference type="EMBL" id="MDB6258940.1"/>
    </source>
</evidence>
<protein>
    <submittedName>
        <fullName evidence="1">Uncharacterized protein</fullName>
    </submittedName>
</protein>
<evidence type="ECO:0000313" key="2">
    <source>
        <dbReference type="EMBL" id="MDB6262490.1"/>
    </source>
</evidence>
<dbReference type="Proteomes" id="UP001143700">
    <property type="component" value="Unassembled WGS sequence"/>
</dbReference>
<proteinExistence type="predicted"/>
<sequence length="104" mass="12062">MAIKQMGVRMDTSSPEYRWRKAQKSSQESLTRLIDIAIENYGYVDLVDAIINDAVKHTKINVNDKDKEITVELTKTTDTKLNEIGKSLMREYSRQLKNSKRIKN</sequence>
<evidence type="ECO:0000313" key="3">
    <source>
        <dbReference type="Proteomes" id="UP001141981"/>
    </source>
</evidence>